<dbReference type="EMBL" id="HBIU01007006">
    <property type="protein sequence ID" value="CAE0624035.1"/>
    <property type="molecule type" value="Transcribed_RNA"/>
</dbReference>
<reference evidence="2" key="1">
    <citation type="submission" date="2021-01" db="EMBL/GenBank/DDBJ databases">
        <authorList>
            <person name="Corre E."/>
            <person name="Pelletier E."/>
            <person name="Niang G."/>
            <person name="Scheremetjew M."/>
            <person name="Finn R."/>
            <person name="Kale V."/>
            <person name="Holt S."/>
            <person name="Cochrane G."/>
            <person name="Meng A."/>
            <person name="Brown T."/>
            <person name="Cohen L."/>
        </authorList>
    </citation>
    <scope>NUCLEOTIDE SEQUENCE</scope>
    <source>
        <strain evidence="2">CCMP3107</strain>
    </source>
</reference>
<proteinExistence type="predicted"/>
<sequence length="135" mass="16041">MAELISNSNNEDDSQFQQKRRERDRRTHDVLSQFDKQLANDTIPSSSKAESSPMLKAVIRLQSFCRKELAKKIHVQKIIQKMEEEEEREREKQRRWTLESLDLLEALEATRKLQDMASHFVQPPGRPFCRETHNY</sequence>
<protein>
    <submittedName>
        <fullName evidence="2">Uncharacterized protein</fullName>
    </submittedName>
</protein>
<evidence type="ECO:0000256" key="1">
    <source>
        <dbReference type="SAM" id="MobiDB-lite"/>
    </source>
</evidence>
<gene>
    <name evidence="2" type="ORF">HAKA00212_LOCUS2701</name>
</gene>
<feature type="compositionally biased region" description="Polar residues" evidence="1">
    <location>
        <begin position="39"/>
        <end position="50"/>
    </location>
</feature>
<dbReference type="AlphaFoldDB" id="A0A7S3UT57"/>
<accession>A0A7S3UT57</accession>
<feature type="region of interest" description="Disordered" evidence="1">
    <location>
        <begin position="1"/>
        <end position="52"/>
    </location>
</feature>
<name>A0A7S3UT57_HETAK</name>
<feature type="compositionally biased region" description="Basic and acidic residues" evidence="1">
    <location>
        <begin position="19"/>
        <end position="29"/>
    </location>
</feature>
<evidence type="ECO:0000313" key="2">
    <source>
        <dbReference type="EMBL" id="CAE0624035.1"/>
    </source>
</evidence>
<organism evidence="2">
    <name type="scientific">Heterosigma akashiwo</name>
    <name type="common">Chromophytic alga</name>
    <name type="synonym">Heterosigma carterae</name>
    <dbReference type="NCBI Taxonomy" id="2829"/>
    <lineage>
        <taxon>Eukaryota</taxon>
        <taxon>Sar</taxon>
        <taxon>Stramenopiles</taxon>
        <taxon>Ochrophyta</taxon>
        <taxon>Raphidophyceae</taxon>
        <taxon>Chattonellales</taxon>
        <taxon>Chattonellaceae</taxon>
        <taxon>Heterosigma</taxon>
    </lineage>
</organism>